<dbReference type="InterPro" id="IPR052563">
    <property type="entry name" value="FliK"/>
</dbReference>
<dbReference type="InterPro" id="IPR038610">
    <property type="entry name" value="FliK-like_C_sf"/>
</dbReference>
<feature type="compositionally biased region" description="Acidic residues" evidence="1">
    <location>
        <begin position="418"/>
        <end position="430"/>
    </location>
</feature>
<reference evidence="3 4" key="1">
    <citation type="submission" date="2016-10" db="EMBL/GenBank/DDBJ databases">
        <authorList>
            <person name="de Groot N.N."/>
        </authorList>
    </citation>
    <scope>NUCLEOTIDE SEQUENCE [LARGE SCALE GENOMIC DNA]</scope>
    <source>
        <strain evidence="3 4">743A</strain>
    </source>
</reference>
<proteinExistence type="predicted"/>
<evidence type="ECO:0000259" key="2">
    <source>
        <dbReference type="Pfam" id="PF02120"/>
    </source>
</evidence>
<dbReference type="InterPro" id="IPR021136">
    <property type="entry name" value="Flagellar_hook_control-like_C"/>
</dbReference>
<dbReference type="RefSeq" id="WP_092561926.1">
    <property type="nucleotide sequence ID" value="NZ_FOYZ01000011.1"/>
</dbReference>
<feature type="compositionally biased region" description="Polar residues" evidence="1">
    <location>
        <begin position="255"/>
        <end position="266"/>
    </location>
</feature>
<evidence type="ECO:0000313" key="4">
    <source>
        <dbReference type="Proteomes" id="UP000199659"/>
    </source>
</evidence>
<dbReference type="CDD" id="cd17470">
    <property type="entry name" value="T3SS_Flik_C"/>
    <property type="match status" value="1"/>
</dbReference>
<dbReference type="EMBL" id="FOYZ01000011">
    <property type="protein sequence ID" value="SFR95844.1"/>
    <property type="molecule type" value="Genomic_DNA"/>
</dbReference>
<dbReference type="AlphaFoldDB" id="A0A1I6KXC4"/>
<dbReference type="Gene3D" id="3.30.750.140">
    <property type="match status" value="1"/>
</dbReference>
<evidence type="ECO:0000256" key="1">
    <source>
        <dbReference type="SAM" id="MobiDB-lite"/>
    </source>
</evidence>
<feature type="region of interest" description="Disordered" evidence="1">
    <location>
        <begin position="247"/>
        <end position="266"/>
    </location>
</feature>
<dbReference type="Pfam" id="PF02120">
    <property type="entry name" value="Flg_hook"/>
    <property type="match status" value="1"/>
</dbReference>
<feature type="region of interest" description="Disordered" evidence="1">
    <location>
        <begin position="392"/>
        <end position="443"/>
    </location>
</feature>
<name>A0A1I6KXC4_9FIRM</name>
<organism evidence="3 4">
    <name type="scientific">Anaeromicropila populeti</name>
    <dbReference type="NCBI Taxonomy" id="37658"/>
    <lineage>
        <taxon>Bacteria</taxon>
        <taxon>Bacillati</taxon>
        <taxon>Bacillota</taxon>
        <taxon>Clostridia</taxon>
        <taxon>Lachnospirales</taxon>
        <taxon>Lachnospiraceae</taxon>
        <taxon>Anaeromicropila</taxon>
    </lineage>
</organism>
<dbReference type="PANTHER" id="PTHR37533:SF2">
    <property type="entry name" value="FLAGELLAR HOOK-LENGTH CONTROL PROTEIN"/>
    <property type="match status" value="1"/>
</dbReference>
<protein>
    <submittedName>
        <fullName evidence="3">Flagellar hook-length control protein FliK</fullName>
    </submittedName>
</protein>
<dbReference type="Proteomes" id="UP000199659">
    <property type="component" value="Unassembled WGS sequence"/>
</dbReference>
<keyword evidence="3" id="KW-0966">Cell projection</keyword>
<keyword evidence="4" id="KW-1185">Reference proteome</keyword>
<evidence type="ECO:0000313" key="3">
    <source>
        <dbReference type="EMBL" id="SFR95844.1"/>
    </source>
</evidence>
<dbReference type="STRING" id="37658.SAMN05661086_02828"/>
<gene>
    <name evidence="3" type="ORF">SAMN05661086_02828</name>
</gene>
<keyword evidence="3" id="KW-0969">Cilium</keyword>
<sequence>MAQGLRVQGMDLLSNLKTAQASQPANKKTSGNFQDLMGTNIKSLKNEEKVVVKDSAAVKDINFNKAALAANKQETAEETKAGEMLETVGMETEDVLASGSEVLEGLELELKQKICDVLEISQEELEKLMQESGLTVLDLLNPENLQKLLFTVESVSDKTELLTNEDLLQELGELTETVDEFVKENEVILSHLLNGNSSEDNQFSAAVLESMPEAREDMLQDAKGKNVEQDLTKEINISVEKELEEKITETAGSGKETSSQDADSMEQSTVLNQFVNYLVQGGDSVEQIDTLDFSRVQQMREIVDQVVEQIKVLIKPDSTSMELQLNPEHLGKVNVSVVAKEGQMTAVFVVENQLAKEALESQMMTLKDNLSEQGLKVTSVEVTVANHGFEQNEFSEGNQGGFQKQNKRSLRSSKLESDADFDEEEPEESDSILQSGTTVEFSA</sequence>
<feature type="compositionally biased region" description="Polar residues" evidence="1">
    <location>
        <begin position="392"/>
        <end position="404"/>
    </location>
</feature>
<feature type="domain" description="Flagellar hook-length control protein-like C-terminal" evidence="2">
    <location>
        <begin position="308"/>
        <end position="386"/>
    </location>
</feature>
<accession>A0A1I6KXC4</accession>
<dbReference type="PANTHER" id="PTHR37533">
    <property type="entry name" value="FLAGELLAR HOOK-LENGTH CONTROL PROTEIN"/>
    <property type="match status" value="1"/>
</dbReference>
<keyword evidence="3" id="KW-0282">Flagellum</keyword>
<feature type="compositionally biased region" description="Polar residues" evidence="1">
    <location>
        <begin position="432"/>
        <end position="443"/>
    </location>
</feature>
<dbReference type="OrthoDB" id="1780022at2"/>